<evidence type="ECO:0000313" key="1">
    <source>
        <dbReference type="EMBL" id="KIJ12374.1"/>
    </source>
</evidence>
<reference evidence="2" key="2">
    <citation type="submission" date="2015-01" db="EMBL/GenBank/DDBJ databases">
        <title>Evolutionary Origins and Diversification of the Mycorrhizal Mutualists.</title>
        <authorList>
            <consortium name="DOE Joint Genome Institute"/>
            <consortium name="Mycorrhizal Genomics Consortium"/>
            <person name="Kohler A."/>
            <person name="Kuo A."/>
            <person name="Nagy L.G."/>
            <person name="Floudas D."/>
            <person name="Copeland A."/>
            <person name="Barry K.W."/>
            <person name="Cichocki N."/>
            <person name="Veneault-Fourrey C."/>
            <person name="LaButti K."/>
            <person name="Lindquist E.A."/>
            <person name="Lipzen A."/>
            <person name="Lundell T."/>
            <person name="Morin E."/>
            <person name="Murat C."/>
            <person name="Riley R."/>
            <person name="Ohm R."/>
            <person name="Sun H."/>
            <person name="Tunlid A."/>
            <person name="Henrissat B."/>
            <person name="Grigoriev I.V."/>
            <person name="Hibbett D.S."/>
            <person name="Martin F."/>
        </authorList>
    </citation>
    <scope>NUCLEOTIDE SEQUENCE [LARGE SCALE GENOMIC DNA]</scope>
    <source>
        <strain evidence="2">ATCC 200175</strain>
    </source>
</reference>
<dbReference type="HOGENOM" id="CLU_000384_32_0_1"/>
<sequence length="78" mass="8320">LVDSGCTGSSIDSGFVKAKGLNAQPLPRPILVYNADGTLNKAGSITHFVTLRMMVGKHAERTGHSVRTLQQNTVVIGW</sequence>
<organism evidence="1 2">
    <name type="scientific">Paxillus involutus ATCC 200175</name>
    <dbReference type="NCBI Taxonomy" id="664439"/>
    <lineage>
        <taxon>Eukaryota</taxon>
        <taxon>Fungi</taxon>
        <taxon>Dikarya</taxon>
        <taxon>Basidiomycota</taxon>
        <taxon>Agaricomycotina</taxon>
        <taxon>Agaricomycetes</taxon>
        <taxon>Agaricomycetidae</taxon>
        <taxon>Boletales</taxon>
        <taxon>Paxilineae</taxon>
        <taxon>Paxillaceae</taxon>
        <taxon>Paxillus</taxon>
    </lineage>
</organism>
<accession>A0A0C9STW3</accession>
<dbReference type="CDD" id="cd00303">
    <property type="entry name" value="retropepsin_like"/>
    <property type="match status" value="1"/>
</dbReference>
<dbReference type="EMBL" id="KN819365">
    <property type="protein sequence ID" value="KIJ12374.1"/>
    <property type="molecule type" value="Genomic_DNA"/>
</dbReference>
<evidence type="ECO:0000313" key="2">
    <source>
        <dbReference type="Proteomes" id="UP000053647"/>
    </source>
</evidence>
<proteinExistence type="predicted"/>
<name>A0A0C9STW3_PAXIN</name>
<dbReference type="Proteomes" id="UP000053647">
    <property type="component" value="Unassembled WGS sequence"/>
</dbReference>
<protein>
    <submittedName>
        <fullName evidence="1">Uncharacterized protein</fullName>
    </submittedName>
</protein>
<feature type="non-terminal residue" evidence="1">
    <location>
        <position position="1"/>
    </location>
</feature>
<dbReference type="InterPro" id="IPR021109">
    <property type="entry name" value="Peptidase_aspartic_dom_sf"/>
</dbReference>
<dbReference type="AlphaFoldDB" id="A0A0C9STW3"/>
<dbReference type="OrthoDB" id="3257486at2759"/>
<dbReference type="Gene3D" id="2.40.70.10">
    <property type="entry name" value="Acid Proteases"/>
    <property type="match status" value="1"/>
</dbReference>
<gene>
    <name evidence="1" type="ORF">PAXINDRAFT_83121</name>
</gene>
<keyword evidence="2" id="KW-1185">Reference proteome</keyword>
<reference evidence="1 2" key="1">
    <citation type="submission" date="2014-06" db="EMBL/GenBank/DDBJ databases">
        <authorList>
            <consortium name="DOE Joint Genome Institute"/>
            <person name="Kuo A."/>
            <person name="Kohler A."/>
            <person name="Nagy L.G."/>
            <person name="Floudas D."/>
            <person name="Copeland A."/>
            <person name="Barry K.W."/>
            <person name="Cichocki N."/>
            <person name="Veneault-Fourrey C."/>
            <person name="LaButti K."/>
            <person name="Lindquist E.A."/>
            <person name="Lipzen A."/>
            <person name="Lundell T."/>
            <person name="Morin E."/>
            <person name="Murat C."/>
            <person name="Sun H."/>
            <person name="Tunlid A."/>
            <person name="Henrissat B."/>
            <person name="Grigoriev I.V."/>
            <person name="Hibbett D.S."/>
            <person name="Martin F."/>
            <person name="Nordberg H.P."/>
            <person name="Cantor M.N."/>
            <person name="Hua S.X."/>
        </authorList>
    </citation>
    <scope>NUCLEOTIDE SEQUENCE [LARGE SCALE GENOMIC DNA]</scope>
    <source>
        <strain evidence="1 2">ATCC 200175</strain>
    </source>
</reference>